<dbReference type="PANTHER" id="PTHR30313:SF2">
    <property type="entry name" value="DNA PRIMASE"/>
    <property type="match status" value="1"/>
</dbReference>
<accession>A0A0F9T8W9</accession>
<dbReference type="EMBL" id="LAZR01001864">
    <property type="protein sequence ID" value="KKN37883.1"/>
    <property type="molecule type" value="Genomic_DNA"/>
</dbReference>
<dbReference type="AlphaFoldDB" id="A0A0F9T8W9"/>
<evidence type="ECO:0000313" key="2">
    <source>
        <dbReference type="EMBL" id="KKN37883.1"/>
    </source>
</evidence>
<dbReference type="PROSITE" id="PS50880">
    <property type="entry name" value="TOPRIM"/>
    <property type="match status" value="1"/>
</dbReference>
<organism evidence="2">
    <name type="scientific">marine sediment metagenome</name>
    <dbReference type="NCBI Taxonomy" id="412755"/>
    <lineage>
        <taxon>unclassified sequences</taxon>
        <taxon>metagenomes</taxon>
        <taxon>ecological metagenomes</taxon>
    </lineage>
</organism>
<dbReference type="Gene3D" id="3.90.980.10">
    <property type="entry name" value="DNA primase, catalytic core, N-terminal domain"/>
    <property type="match status" value="1"/>
</dbReference>
<comment type="caution">
    <text evidence="2">The sequence shown here is derived from an EMBL/GenBank/DDBJ whole genome shotgun (WGS) entry which is preliminary data.</text>
</comment>
<dbReference type="GO" id="GO:0006269">
    <property type="term" value="P:DNA replication, synthesis of primer"/>
    <property type="evidence" value="ECO:0007669"/>
    <property type="project" value="TreeGrafter"/>
</dbReference>
<evidence type="ECO:0000259" key="1">
    <source>
        <dbReference type="PROSITE" id="PS50880"/>
    </source>
</evidence>
<feature type="domain" description="Toprim" evidence="1">
    <location>
        <begin position="140"/>
        <end position="221"/>
    </location>
</feature>
<dbReference type="PANTHER" id="PTHR30313">
    <property type="entry name" value="DNA PRIMASE"/>
    <property type="match status" value="1"/>
</dbReference>
<dbReference type="Pfam" id="PF08275">
    <property type="entry name" value="DNAG_N"/>
    <property type="match status" value="1"/>
</dbReference>
<sequence length="254" mass="29582">MSKEFFEKLTNVCHKLLLKNDSLMYYLKVCRGMTDETISTYKLGAFPEDLRDLYKYNLDPKELRERNIVWNAERSQFQLYPIVIPVRDLHGQTIAIGCRTLLSEKKRKKMGIPKYRNSVYKKTFHLYGLDRAVEAIKEADKCFIVEGYFDAIMAHQKGIRNVVATSGTIFSERQLIILSRYASNISLLFDNDEPGRISAKKAMETRDTDGINLTCEFTPKGYKDLDEYLRKGGDVNLFREERIDFNGLEIETLW</sequence>
<dbReference type="InterPro" id="IPR034151">
    <property type="entry name" value="TOPRIM_DnaG_bac"/>
</dbReference>
<dbReference type="Pfam" id="PF13155">
    <property type="entry name" value="Toprim_2"/>
    <property type="match status" value="1"/>
</dbReference>
<name>A0A0F9T8W9_9ZZZZ</name>
<dbReference type="SUPFAM" id="SSF56731">
    <property type="entry name" value="DNA primase core"/>
    <property type="match status" value="1"/>
</dbReference>
<proteinExistence type="predicted"/>
<dbReference type="GO" id="GO:0005737">
    <property type="term" value="C:cytoplasm"/>
    <property type="evidence" value="ECO:0007669"/>
    <property type="project" value="TreeGrafter"/>
</dbReference>
<dbReference type="SMART" id="SM00493">
    <property type="entry name" value="TOPRIM"/>
    <property type="match status" value="1"/>
</dbReference>
<dbReference type="Gene3D" id="3.40.1360.10">
    <property type="match status" value="1"/>
</dbReference>
<dbReference type="InterPro" id="IPR006171">
    <property type="entry name" value="TOPRIM_dom"/>
</dbReference>
<dbReference type="InterPro" id="IPR013264">
    <property type="entry name" value="DNAG_N"/>
</dbReference>
<gene>
    <name evidence="2" type="ORF">LCGC14_0758920</name>
</gene>
<protein>
    <recommendedName>
        <fullName evidence="1">Toprim domain-containing protein</fullName>
    </recommendedName>
</protein>
<dbReference type="InterPro" id="IPR050219">
    <property type="entry name" value="DnaG_primase"/>
</dbReference>
<dbReference type="CDD" id="cd03364">
    <property type="entry name" value="TOPRIM_DnaG_primases"/>
    <property type="match status" value="1"/>
</dbReference>
<reference evidence="2" key="1">
    <citation type="journal article" date="2015" name="Nature">
        <title>Complex archaea that bridge the gap between prokaryotes and eukaryotes.</title>
        <authorList>
            <person name="Spang A."/>
            <person name="Saw J.H."/>
            <person name="Jorgensen S.L."/>
            <person name="Zaremba-Niedzwiedzka K."/>
            <person name="Martijn J."/>
            <person name="Lind A.E."/>
            <person name="van Eijk R."/>
            <person name="Schleper C."/>
            <person name="Guy L."/>
            <person name="Ettema T.J."/>
        </authorList>
    </citation>
    <scope>NUCLEOTIDE SEQUENCE</scope>
</reference>
<dbReference type="InterPro" id="IPR037068">
    <property type="entry name" value="DNA_primase_core_N_sf"/>
</dbReference>